<keyword evidence="2" id="KW-1185">Reference proteome</keyword>
<dbReference type="Proteomes" id="UP000694568">
    <property type="component" value="Unplaced"/>
</dbReference>
<proteinExistence type="predicted"/>
<reference evidence="1" key="1">
    <citation type="submission" date="2025-08" db="UniProtKB">
        <authorList>
            <consortium name="Ensembl"/>
        </authorList>
    </citation>
    <scope>IDENTIFICATION</scope>
</reference>
<reference evidence="1" key="2">
    <citation type="submission" date="2025-09" db="UniProtKB">
        <authorList>
            <consortium name="Ensembl"/>
        </authorList>
    </citation>
    <scope>IDENTIFICATION</scope>
</reference>
<accession>A0A8C9ZF18</accession>
<dbReference type="AlphaFoldDB" id="A0A8C9ZF18"/>
<sequence length="29" mass="3495">MNEIPTVPIYYIEMKKLAMICLTFPWCVF</sequence>
<organism evidence="1 2">
    <name type="scientific">Sander lucioperca</name>
    <name type="common">Pike-perch</name>
    <name type="synonym">Perca lucioperca</name>
    <dbReference type="NCBI Taxonomy" id="283035"/>
    <lineage>
        <taxon>Eukaryota</taxon>
        <taxon>Metazoa</taxon>
        <taxon>Chordata</taxon>
        <taxon>Craniata</taxon>
        <taxon>Vertebrata</taxon>
        <taxon>Euteleostomi</taxon>
        <taxon>Actinopterygii</taxon>
        <taxon>Neopterygii</taxon>
        <taxon>Teleostei</taxon>
        <taxon>Neoteleostei</taxon>
        <taxon>Acanthomorphata</taxon>
        <taxon>Eupercaria</taxon>
        <taxon>Perciformes</taxon>
        <taxon>Percoidei</taxon>
        <taxon>Percidae</taxon>
        <taxon>Luciopercinae</taxon>
        <taxon>Sander</taxon>
    </lineage>
</organism>
<name>A0A8C9ZF18_SANLU</name>
<protein>
    <submittedName>
        <fullName evidence="1">Uncharacterized protein</fullName>
    </submittedName>
</protein>
<evidence type="ECO:0000313" key="2">
    <source>
        <dbReference type="Proteomes" id="UP000694568"/>
    </source>
</evidence>
<dbReference type="Ensembl" id="ENSSLUT00000040708.1">
    <property type="protein sequence ID" value="ENSSLUP00000039420.1"/>
    <property type="gene ID" value="ENSSLUG00000017665.1"/>
</dbReference>
<evidence type="ECO:0000313" key="1">
    <source>
        <dbReference type="Ensembl" id="ENSSLUP00000039420.1"/>
    </source>
</evidence>